<name>A0A5E6Y2I9_PSEFL</name>
<accession>A0A5E6Y2I9</accession>
<evidence type="ECO:0000313" key="1">
    <source>
        <dbReference type="EMBL" id="VVN48058.1"/>
    </source>
</evidence>
<evidence type="ECO:0000313" key="2">
    <source>
        <dbReference type="Proteomes" id="UP000326729"/>
    </source>
</evidence>
<dbReference type="AlphaFoldDB" id="A0A5E6Y2I9"/>
<organism evidence="1 2">
    <name type="scientific">Pseudomonas fluorescens</name>
    <dbReference type="NCBI Taxonomy" id="294"/>
    <lineage>
        <taxon>Bacteria</taxon>
        <taxon>Pseudomonadati</taxon>
        <taxon>Pseudomonadota</taxon>
        <taxon>Gammaproteobacteria</taxon>
        <taxon>Pseudomonadales</taxon>
        <taxon>Pseudomonadaceae</taxon>
        <taxon>Pseudomonas</taxon>
    </lineage>
</organism>
<dbReference type="Proteomes" id="UP000326729">
    <property type="component" value="Unassembled WGS sequence"/>
</dbReference>
<dbReference type="EMBL" id="CABVGY010000093">
    <property type="protein sequence ID" value="VVN48058.1"/>
    <property type="molecule type" value="Genomic_DNA"/>
</dbReference>
<proteinExistence type="predicted"/>
<protein>
    <submittedName>
        <fullName evidence="1">Uncharacterized protein</fullName>
    </submittedName>
</protein>
<reference evidence="1 2" key="1">
    <citation type="submission" date="2019-09" db="EMBL/GenBank/DDBJ databases">
        <authorList>
            <person name="Chandra G."/>
            <person name="Truman W A."/>
        </authorList>
    </citation>
    <scope>NUCLEOTIDE SEQUENCE [LARGE SCALE GENOMIC DNA]</scope>
    <source>
        <strain evidence="1">PS659</strain>
    </source>
</reference>
<gene>
    <name evidence="1" type="ORF">PS659_06045</name>
</gene>
<sequence>MTMGGVTLEIALQGRFFLGDRQFIVGQGEVIHADVAVTGSDQLLDGALQHFQFLRGCRQFIAVDAPLRHEAFRQVGVVEHR</sequence>